<evidence type="ECO:0000313" key="12">
    <source>
        <dbReference type="RefSeq" id="XP_057404649.1"/>
    </source>
</evidence>
<dbReference type="RefSeq" id="XP_057404645.1">
    <property type="nucleotide sequence ID" value="XM_057548662.1"/>
</dbReference>
<evidence type="ECO:0000313" key="14">
    <source>
        <dbReference type="RefSeq" id="XP_057404651.1"/>
    </source>
</evidence>
<evidence type="ECO:0000313" key="7">
    <source>
        <dbReference type="RefSeq" id="XP_057404644.1"/>
    </source>
</evidence>
<dbReference type="Proteomes" id="UP001652580">
    <property type="component" value="Chromosome 6"/>
</dbReference>
<dbReference type="RefSeq" id="XP_057404641.1">
    <property type="nucleotide sequence ID" value="XM_057548658.1"/>
</dbReference>
<dbReference type="RefSeq" id="XP_057404652.1">
    <property type="nucleotide sequence ID" value="XM_057548669.1"/>
</dbReference>
<gene>
    <name evidence="3 4 5 6 7 8 9 10 11 12 13 14 15" type="primary">LOC114235760</name>
</gene>
<name>A0ABM3TRC5_BALAC</name>
<dbReference type="GeneID" id="114235760"/>
<evidence type="ECO:0000313" key="8">
    <source>
        <dbReference type="RefSeq" id="XP_057404645.1"/>
    </source>
</evidence>
<evidence type="ECO:0000313" key="15">
    <source>
        <dbReference type="RefSeq" id="XP_057404652.1"/>
    </source>
</evidence>
<evidence type="ECO:0000313" key="3">
    <source>
        <dbReference type="RefSeq" id="XP_057404640.1"/>
    </source>
</evidence>
<dbReference type="RefSeq" id="XP_057404647.1">
    <property type="nucleotide sequence ID" value="XM_057548664.1"/>
</dbReference>
<evidence type="ECO:0000313" key="4">
    <source>
        <dbReference type="RefSeq" id="XP_057404641.1"/>
    </source>
</evidence>
<reference evidence="3 4" key="1">
    <citation type="submission" date="2025-05" db="UniProtKB">
        <authorList>
            <consortium name="RefSeq"/>
        </authorList>
    </citation>
    <scope>IDENTIFICATION</scope>
</reference>
<dbReference type="RefSeq" id="XP_057404643.1">
    <property type="nucleotide sequence ID" value="XM_057548660.1"/>
</dbReference>
<keyword evidence="2" id="KW-1185">Reference proteome</keyword>
<feature type="region of interest" description="Disordered" evidence="1">
    <location>
        <begin position="205"/>
        <end position="242"/>
    </location>
</feature>
<dbReference type="RefSeq" id="XP_057404646.1">
    <property type="nucleotide sequence ID" value="XM_057548663.1"/>
</dbReference>
<dbReference type="RefSeq" id="XP_057404649.1">
    <property type="nucleotide sequence ID" value="XM_057548666.1"/>
</dbReference>
<evidence type="ECO:0000313" key="10">
    <source>
        <dbReference type="RefSeq" id="XP_057404647.1"/>
    </source>
</evidence>
<dbReference type="RefSeq" id="XP_057404642.1">
    <property type="nucleotide sequence ID" value="XM_057548659.1"/>
</dbReference>
<evidence type="ECO:0000313" key="6">
    <source>
        <dbReference type="RefSeq" id="XP_057404643.1"/>
    </source>
</evidence>
<organism evidence="2 11">
    <name type="scientific">Balaenoptera acutorostrata</name>
    <name type="common">Common minke whale</name>
    <name type="synonym">Balaena rostrata</name>
    <dbReference type="NCBI Taxonomy" id="9767"/>
    <lineage>
        <taxon>Eukaryota</taxon>
        <taxon>Metazoa</taxon>
        <taxon>Chordata</taxon>
        <taxon>Craniata</taxon>
        <taxon>Vertebrata</taxon>
        <taxon>Euteleostomi</taxon>
        <taxon>Mammalia</taxon>
        <taxon>Eutheria</taxon>
        <taxon>Laurasiatheria</taxon>
        <taxon>Artiodactyla</taxon>
        <taxon>Whippomorpha</taxon>
        <taxon>Cetacea</taxon>
        <taxon>Mysticeti</taxon>
        <taxon>Balaenopteridae</taxon>
        <taxon>Balaenoptera</taxon>
    </lineage>
</organism>
<feature type="compositionally biased region" description="Low complexity" evidence="1">
    <location>
        <begin position="218"/>
        <end position="229"/>
    </location>
</feature>
<evidence type="ECO:0000256" key="1">
    <source>
        <dbReference type="SAM" id="MobiDB-lite"/>
    </source>
</evidence>
<dbReference type="RefSeq" id="XP_057404650.1">
    <property type="nucleotide sequence ID" value="XM_057548667.1"/>
</dbReference>
<accession>A0ABM3TRC5</accession>
<proteinExistence type="predicted"/>
<dbReference type="RefSeq" id="XP_057404651.1">
    <property type="nucleotide sequence ID" value="XM_057548668.1"/>
</dbReference>
<evidence type="ECO:0000313" key="13">
    <source>
        <dbReference type="RefSeq" id="XP_057404650.1"/>
    </source>
</evidence>
<sequence>MIPTQDMTACLAGADPVGSWLPESNPRPRSCSGRLLRPLWAWASPLHVGYLPQMTPAVSPSAHVQISPATCSLPSLPGRLPLLLSRTPYLEPLLPSPAWVLLVPTPAPAHLPSFPSPQPQVARRDRAHWAALLPEPWAMEGRQPNASRYLVPACVHLIPLSSPRRWAAAPAFLMKNLRLKGEITQPGEGGPVHERLHHRLHSLPVTCPKEIPPPPSSPLSLSSHQSQHPAPGPSRPRRLLSWKWSPSPLGGDDLRLAGLGRVQLTRMWSEPRNKYKVLSLIPGGEEVETEKKESTKTSRTFRDEKCNCAI</sequence>
<dbReference type="RefSeq" id="XP_057404640.1">
    <property type="nucleotide sequence ID" value="XM_057548657.1"/>
</dbReference>
<dbReference type="RefSeq" id="XP_057404648.1">
    <property type="nucleotide sequence ID" value="XM_057548665.1"/>
</dbReference>
<evidence type="ECO:0000313" key="2">
    <source>
        <dbReference type="Proteomes" id="UP001652580"/>
    </source>
</evidence>
<protein>
    <submittedName>
        <fullName evidence="3 4">Uncharacterized protein LOC114235760 isoform X2</fullName>
    </submittedName>
</protein>
<dbReference type="RefSeq" id="XP_057404644.1">
    <property type="nucleotide sequence ID" value="XM_057548661.1"/>
</dbReference>
<evidence type="ECO:0000313" key="11">
    <source>
        <dbReference type="RefSeq" id="XP_057404648.1"/>
    </source>
</evidence>
<evidence type="ECO:0000313" key="5">
    <source>
        <dbReference type="RefSeq" id="XP_057404642.1"/>
    </source>
</evidence>
<evidence type="ECO:0000313" key="9">
    <source>
        <dbReference type="RefSeq" id="XP_057404646.1"/>
    </source>
</evidence>